<dbReference type="Gene3D" id="3.30.450.20">
    <property type="entry name" value="PAS domain"/>
    <property type="match status" value="1"/>
</dbReference>
<evidence type="ECO:0000256" key="2">
    <source>
        <dbReference type="ARBA" id="ARBA00012528"/>
    </source>
</evidence>
<dbReference type="InterPro" id="IPR000160">
    <property type="entry name" value="GGDEF_dom"/>
</dbReference>
<comment type="subcellular location">
    <subcellularLocation>
        <location evidence="1">Cell membrane</location>
        <topology evidence="1">Multi-pass membrane protein</topology>
    </subcellularLocation>
</comment>
<gene>
    <name evidence="10" type="ORF">I5L03_06080</name>
</gene>
<dbReference type="InterPro" id="IPR035965">
    <property type="entry name" value="PAS-like_dom_sf"/>
</dbReference>
<evidence type="ECO:0000256" key="3">
    <source>
        <dbReference type="ARBA" id="ARBA00022475"/>
    </source>
</evidence>
<evidence type="ECO:0000256" key="5">
    <source>
        <dbReference type="ARBA" id="ARBA00022989"/>
    </source>
</evidence>
<dbReference type="InterPro" id="IPR007895">
    <property type="entry name" value="MASE1"/>
</dbReference>
<sequence length="602" mass="65693">MPIWQHLRVALVAALAWALLAAGSLAMVNSAGAALLIWVPAGVVVAAFRFTPRQHWPVLAALLLPLIYITMILLGSEAIASIAFTISALAQAAICALISVRILGGRTALPRSARQVVGLFGAAVTGCLAGAMIALPFRAEQTFAEFAYLFLANVLGILIITPMVLHVGGIILRIRRGRALEFDREMTLALLACGSLCFLALRVEGISLMPLLVAAMVAMAVRFGHAAIYLTLISYAAVATVLSLGGENPVAFISVTRDQGVLLIQSWLLTLLATALPIAAMLMKWQDMQFELIRRNSGMHENLMMLDLSEQMAGIGRWRMDLVTGEQEWSQRMLEISGLPDHFEPNFDDLRELLPDKGLELIGHLARNRRAREPFTFDYKVNSPEKGERILRISVLNEFDITGRRIALFGIAMDVTEQVHRVQALDLARGQAMRLAAEAQKLANTDPLTNLPNRRCTFGRLESMVAVAAKHDSALTAIMFDIDHFKSINDQHGHQTGDEVIVQVAELARRQARQADVVGRIGGEEFVWLLAGVDARRARSLAERLRQAVESGIEGSPLPNVTISVGMAQFRAGDDGDELLARADAALYEAKEAGRNQVRRAA</sequence>
<evidence type="ECO:0000259" key="9">
    <source>
        <dbReference type="PROSITE" id="PS50887"/>
    </source>
</evidence>
<feature type="transmembrane region" description="Helical" evidence="8">
    <location>
        <begin position="147"/>
        <end position="172"/>
    </location>
</feature>
<dbReference type="InterPro" id="IPR050469">
    <property type="entry name" value="Diguanylate_Cyclase"/>
</dbReference>
<dbReference type="SUPFAM" id="SSF55073">
    <property type="entry name" value="Nucleotide cyclase"/>
    <property type="match status" value="1"/>
</dbReference>
<dbReference type="NCBIfam" id="TIGR00254">
    <property type="entry name" value="GGDEF"/>
    <property type="match status" value="1"/>
</dbReference>
<dbReference type="RefSeq" id="WP_197920866.1">
    <property type="nucleotide sequence ID" value="NZ_CAWPTA010000007.1"/>
</dbReference>
<proteinExistence type="predicted"/>
<dbReference type="CDD" id="cd01949">
    <property type="entry name" value="GGDEF"/>
    <property type="match status" value="1"/>
</dbReference>
<dbReference type="PANTHER" id="PTHR45138:SF9">
    <property type="entry name" value="DIGUANYLATE CYCLASE DGCM-RELATED"/>
    <property type="match status" value="1"/>
</dbReference>
<evidence type="ECO:0000256" key="8">
    <source>
        <dbReference type="SAM" id="Phobius"/>
    </source>
</evidence>
<feature type="transmembrane region" description="Helical" evidence="8">
    <location>
        <begin position="58"/>
        <end position="76"/>
    </location>
</feature>
<evidence type="ECO:0000256" key="7">
    <source>
        <dbReference type="ARBA" id="ARBA00034247"/>
    </source>
</evidence>
<protein>
    <recommendedName>
        <fullName evidence="2">diguanylate cyclase</fullName>
        <ecNumber evidence="2">2.7.7.65</ecNumber>
    </recommendedName>
</protein>
<dbReference type="EMBL" id="JAEANY010000002">
    <property type="protein sequence ID" value="MBH5322150.1"/>
    <property type="molecule type" value="Genomic_DNA"/>
</dbReference>
<dbReference type="Proteomes" id="UP000602442">
    <property type="component" value="Unassembled WGS sequence"/>
</dbReference>
<feature type="transmembrane region" description="Helical" evidence="8">
    <location>
        <begin position="228"/>
        <end position="246"/>
    </location>
</feature>
<accession>A0ABS0N4E6</accession>
<dbReference type="InterPro" id="IPR043128">
    <property type="entry name" value="Rev_trsase/Diguanyl_cyclase"/>
</dbReference>
<dbReference type="PANTHER" id="PTHR45138">
    <property type="entry name" value="REGULATORY COMPONENTS OF SENSORY TRANSDUCTION SYSTEM"/>
    <property type="match status" value="1"/>
</dbReference>
<feature type="transmembrane region" description="Helical" evidence="8">
    <location>
        <begin position="266"/>
        <end position="285"/>
    </location>
</feature>
<name>A0ABS0N4E6_9SPHN</name>
<evidence type="ECO:0000256" key="6">
    <source>
        <dbReference type="ARBA" id="ARBA00023136"/>
    </source>
</evidence>
<dbReference type="EC" id="2.7.7.65" evidence="2"/>
<feature type="transmembrane region" description="Helical" evidence="8">
    <location>
        <begin position="82"/>
        <end position="104"/>
    </location>
</feature>
<dbReference type="InterPro" id="IPR029787">
    <property type="entry name" value="Nucleotide_cyclase"/>
</dbReference>
<feature type="transmembrane region" description="Helical" evidence="8">
    <location>
        <begin position="33"/>
        <end position="51"/>
    </location>
</feature>
<keyword evidence="6 8" id="KW-0472">Membrane</keyword>
<keyword evidence="3" id="KW-1003">Cell membrane</keyword>
<evidence type="ECO:0000256" key="1">
    <source>
        <dbReference type="ARBA" id="ARBA00004651"/>
    </source>
</evidence>
<organism evidence="10 11">
    <name type="scientific">Aurantiacibacter sediminis</name>
    <dbReference type="NCBI Taxonomy" id="2793064"/>
    <lineage>
        <taxon>Bacteria</taxon>
        <taxon>Pseudomonadati</taxon>
        <taxon>Pseudomonadota</taxon>
        <taxon>Alphaproteobacteria</taxon>
        <taxon>Sphingomonadales</taxon>
        <taxon>Erythrobacteraceae</taxon>
        <taxon>Aurantiacibacter</taxon>
    </lineage>
</organism>
<evidence type="ECO:0000256" key="4">
    <source>
        <dbReference type="ARBA" id="ARBA00022692"/>
    </source>
</evidence>
<dbReference type="SMART" id="SM00267">
    <property type="entry name" value="GGDEF"/>
    <property type="match status" value="1"/>
</dbReference>
<feature type="transmembrane region" description="Helical" evidence="8">
    <location>
        <begin position="116"/>
        <end position="135"/>
    </location>
</feature>
<keyword evidence="5 8" id="KW-1133">Transmembrane helix</keyword>
<keyword evidence="4 8" id="KW-0812">Transmembrane</keyword>
<feature type="domain" description="GGDEF" evidence="9">
    <location>
        <begin position="473"/>
        <end position="602"/>
    </location>
</feature>
<keyword evidence="11" id="KW-1185">Reference proteome</keyword>
<dbReference type="PROSITE" id="PS50887">
    <property type="entry name" value="GGDEF"/>
    <property type="match status" value="1"/>
</dbReference>
<reference evidence="10 11" key="1">
    <citation type="submission" date="2020-11" db="EMBL/GenBank/DDBJ databases">
        <title>Erythrobacter sediminis sp. nov., a marine bacterium from a tidal flat of Garorim Bay.</title>
        <authorList>
            <person name="Kim D."/>
            <person name="Yoo Y."/>
            <person name="Kim J.-J."/>
        </authorList>
    </citation>
    <scope>NUCLEOTIDE SEQUENCE [LARGE SCALE GENOMIC DNA]</scope>
    <source>
        <strain evidence="10 11">JGD-13</strain>
    </source>
</reference>
<comment type="catalytic activity">
    <reaction evidence="7">
        <text>2 GTP = 3',3'-c-di-GMP + 2 diphosphate</text>
        <dbReference type="Rhea" id="RHEA:24898"/>
        <dbReference type="ChEBI" id="CHEBI:33019"/>
        <dbReference type="ChEBI" id="CHEBI:37565"/>
        <dbReference type="ChEBI" id="CHEBI:58805"/>
        <dbReference type="EC" id="2.7.7.65"/>
    </reaction>
</comment>
<evidence type="ECO:0000313" key="11">
    <source>
        <dbReference type="Proteomes" id="UP000602442"/>
    </source>
</evidence>
<evidence type="ECO:0000313" key="10">
    <source>
        <dbReference type="EMBL" id="MBH5322150.1"/>
    </source>
</evidence>
<dbReference type="Pfam" id="PF05231">
    <property type="entry name" value="MASE1"/>
    <property type="match status" value="1"/>
</dbReference>
<dbReference type="Gene3D" id="3.30.70.270">
    <property type="match status" value="1"/>
</dbReference>
<dbReference type="Pfam" id="PF00990">
    <property type="entry name" value="GGDEF"/>
    <property type="match status" value="1"/>
</dbReference>
<comment type="caution">
    <text evidence="10">The sequence shown here is derived from an EMBL/GenBank/DDBJ whole genome shotgun (WGS) entry which is preliminary data.</text>
</comment>
<dbReference type="SUPFAM" id="SSF55785">
    <property type="entry name" value="PYP-like sensor domain (PAS domain)"/>
    <property type="match status" value="1"/>
</dbReference>